<organism evidence="4 5">
    <name type="scientific">Streptomyces siderophoricus</name>
    <dbReference type="NCBI Taxonomy" id="2802281"/>
    <lineage>
        <taxon>Bacteria</taxon>
        <taxon>Bacillati</taxon>
        <taxon>Actinomycetota</taxon>
        <taxon>Actinomycetes</taxon>
        <taxon>Kitasatosporales</taxon>
        <taxon>Streptomycetaceae</taxon>
        <taxon>Streptomyces</taxon>
    </lineage>
</organism>
<feature type="domain" description="Thioesterase" evidence="3">
    <location>
        <begin position="32"/>
        <end position="246"/>
    </location>
</feature>
<dbReference type="Pfam" id="PF00975">
    <property type="entry name" value="Thioesterase"/>
    <property type="match status" value="1"/>
</dbReference>
<accession>A0ABS1MZV0</accession>
<gene>
    <name evidence="4" type="ORF">JK360_28455</name>
</gene>
<dbReference type="EMBL" id="JAERRI010000018">
    <property type="protein sequence ID" value="MBL1093234.1"/>
    <property type="molecule type" value="Genomic_DNA"/>
</dbReference>
<evidence type="ECO:0000313" key="5">
    <source>
        <dbReference type="Proteomes" id="UP000629371"/>
    </source>
</evidence>
<evidence type="ECO:0000259" key="3">
    <source>
        <dbReference type="Pfam" id="PF00975"/>
    </source>
</evidence>
<evidence type="ECO:0000256" key="1">
    <source>
        <dbReference type="ARBA" id="ARBA00007169"/>
    </source>
</evidence>
<evidence type="ECO:0000256" key="2">
    <source>
        <dbReference type="SAM" id="MobiDB-lite"/>
    </source>
</evidence>
<dbReference type="SUPFAM" id="SSF53474">
    <property type="entry name" value="alpha/beta-Hydrolases"/>
    <property type="match status" value="1"/>
</dbReference>
<protein>
    <submittedName>
        <fullName evidence="4">Thioesterase</fullName>
    </submittedName>
</protein>
<dbReference type="Gene3D" id="3.40.50.1820">
    <property type="entry name" value="alpha/beta hydrolase"/>
    <property type="match status" value="1"/>
</dbReference>
<comment type="similarity">
    <text evidence="1">Belongs to the thioesterase family.</text>
</comment>
<dbReference type="PANTHER" id="PTHR11487:SF0">
    <property type="entry name" value="S-ACYL FATTY ACID SYNTHASE THIOESTERASE, MEDIUM CHAIN"/>
    <property type="match status" value="1"/>
</dbReference>
<dbReference type="PANTHER" id="PTHR11487">
    <property type="entry name" value="THIOESTERASE"/>
    <property type="match status" value="1"/>
</dbReference>
<proteinExistence type="inferred from homology"/>
<comment type="caution">
    <text evidence="4">The sequence shown here is derived from an EMBL/GenBank/DDBJ whole genome shotgun (WGS) entry which is preliminary data.</text>
</comment>
<dbReference type="InterPro" id="IPR012223">
    <property type="entry name" value="TEII"/>
</dbReference>
<dbReference type="InterPro" id="IPR029058">
    <property type="entry name" value="AB_hydrolase_fold"/>
</dbReference>
<keyword evidence="5" id="KW-1185">Reference proteome</keyword>
<reference evidence="4 5" key="1">
    <citation type="submission" date="2021-01" db="EMBL/GenBank/DDBJ databases">
        <title>WGS of actinomycetes isolated from Thailand.</title>
        <authorList>
            <person name="Thawai C."/>
        </authorList>
    </citation>
    <scope>NUCLEOTIDE SEQUENCE [LARGE SCALE GENOMIC DNA]</scope>
    <source>
        <strain evidence="4 5">CH9-7</strain>
    </source>
</reference>
<evidence type="ECO:0000313" key="4">
    <source>
        <dbReference type="EMBL" id="MBL1093234.1"/>
    </source>
</evidence>
<sequence length="275" mass="29098">MVTILPSPALSRLPPPSPPGARHTRHAGATALVCLPGAGASAGLFTGWEEDLPATIETFAYEPPGHGLRTDEAPHTDLDALLADLMDAVRPHTARPLALLGHSFGAVLAFELALRLEREGTPVSHLFPIAARAAAGRTGSPPGREPTDAELKARLRALGGTPAPVLDSDELLQLLLPAVRADFALTDTYRHRPGSRLNCPVTAFAGADDTVVAWASVQAWGACTRGPFTAHRVPGGHFFPFSHRPARADLLRTLADALDRRPDTAPDRPDTPEHG</sequence>
<name>A0ABS1MZV0_9ACTN</name>
<dbReference type="InterPro" id="IPR001031">
    <property type="entry name" value="Thioesterase"/>
</dbReference>
<feature type="compositionally biased region" description="Low complexity" evidence="2">
    <location>
        <begin position="1"/>
        <end position="12"/>
    </location>
</feature>
<dbReference type="RefSeq" id="WP_201808999.1">
    <property type="nucleotide sequence ID" value="NZ_JAERRI010000018.1"/>
</dbReference>
<feature type="region of interest" description="Disordered" evidence="2">
    <location>
        <begin position="1"/>
        <end position="25"/>
    </location>
</feature>
<dbReference type="Proteomes" id="UP000629371">
    <property type="component" value="Unassembled WGS sequence"/>
</dbReference>